<protein>
    <submittedName>
        <fullName evidence="2">ATPase family associated with various cellular activities (AAA)</fullName>
    </submittedName>
</protein>
<dbReference type="InterPro" id="IPR052934">
    <property type="entry name" value="Methyl-DNA_Rec/Restrict_Enz"/>
</dbReference>
<dbReference type="EMBL" id="AEDS01000047">
    <property type="protein sequence ID" value="EFL57921.1"/>
    <property type="molecule type" value="Genomic_DNA"/>
</dbReference>
<dbReference type="GO" id="GO:0016887">
    <property type="term" value="F:ATP hydrolysis activity"/>
    <property type="evidence" value="ECO:0007669"/>
    <property type="project" value="InterPro"/>
</dbReference>
<dbReference type="PANTHER" id="PTHR37291">
    <property type="entry name" value="5-METHYLCYTOSINE-SPECIFIC RESTRICTION ENZYME B"/>
    <property type="match status" value="1"/>
</dbReference>
<dbReference type="SUPFAM" id="SSF52540">
    <property type="entry name" value="P-loop containing nucleoside triphosphate hydrolases"/>
    <property type="match status" value="1"/>
</dbReference>
<proteinExistence type="predicted"/>
<feature type="domain" description="ATPase dynein-related AAA" evidence="1">
    <location>
        <begin position="6"/>
        <end position="170"/>
    </location>
</feature>
<dbReference type="Proteomes" id="UP000005942">
    <property type="component" value="Unassembled WGS sequence"/>
</dbReference>
<accession>E1LC54</accession>
<dbReference type="InterPro" id="IPR011704">
    <property type="entry name" value="ATPase_dyneun-rel_AAA"/>
</dbReference>
<name>E1LC54_9FIRM</name>
<dbReference type="PANTHER" id="PTHR37291:SF1">
    <property type="entry name" value="TYPE IV METHYL-DIRECTED RESTRICTION ENZYME ECOKMCRB SUBUNIT"/>
    <property type="match status" value="1"/>
</dbReference>
<evidence type="ECO:0000313" key="2">
    <source>
        <dbReference type="EMBL" id="EFL57921.1"/>
    </source>
</evidence>
<dbReference type="AlphaFoldDB" id="E1LC54"/>
<dbReference type="Gene3D" id="3.40.50.300">
    <property type="entry name" value="P-loop containing nucleotide triphosphate hydrolases"/>
    <property type="match status" value="1"/>
</dbReference>
<reference evidence="2 3" key="1">
    <citation type="submission" date="2010-08" db="EMBL/GenBank/DDBJ databases">
        <authorList>
            <person name="Durkin A.S."/>
            <person name="Madupu R."/>
            <person name="Torralba M."/>
            <person name="Gillis M."/>
            <person name="Methe B."/>
            <person name="Sutton G."/>
            <person name="Nelson K.E."/>
        </authorList>
    </citation>
    <scope>NUCLEOTIDE SEQUENCE [LARGE SCALE GENOMIC DNA]</scope>
    <source>
        <strain evidence="2 3">ACS-134-V-Col7a</strain>
    </source>
</reference>
<dbReference type="Pfam" id="PF07728">
    <property type="entry name" value="AAA_5"/>
    <property type="match status" value="1"/>
</dbReference>
<dbReference type="RefSeq" id="WP_005380651.1">
    <property type="nucleotide sequence ID" value="NZ_AEDS01000047.1"/>
</dbReference>
<organism evidence="2 3">
    <name type="scientific">Veillonella atypica ACS-134-V-Col7a</name>
    <dbReference type="NCBI Taxonomy" id="866778"/>
    <lineage>
        <taxon>Bacteria</taxon>
        <taxon>Bacillati</taxon>
        <taxon>Bacillota</taxon>
        <taxon>Negativicutes</taxon>
        <taxon>Veillonellales</taxon>
        <taxon>Veillonellaceae</taxon>
        <taxon>Veillonella</taxon>
    </lineage>
</organism>
<gene>
    <name evidence="2" type="ORF">HMPREF9684_0544</name>
</gene>
<dbReference type="InterPro" id="IPR027417">
    <property type="entry name" value="P-loop_NTPase"/>
</dbReference>
<comment type="caution">
    <text evidence="2">The sequence shown here is derived from an EMBL/GenBank/DDBJ whole genome shotgun (WGS) entry which is preliminary data.</text>
</comment>
<evidence type="ECO:0000259" key="1">
    <source>
        <dbReference type="Pfam" id="PF07728"/>
    </source>
</evidence>
<sequence>MSVLQVIYYGAPGTGKSYAVDKYLNNLEGVTAEHIYRTTFHPEFTYSDFIGQILPVVKNQDITYDFQPGVFTEALKAAFQDTSRNIFLVIEEMSRGNVAGIFGDIFQLLDRDDKGCSRYPVRNAMIAKQILQIDNGEDRIHLPANFNIICTVNTSDQNVYVMDTAFKRRFDWKYIPIDPVKNEDDTIFDDDNVTFPLIDDKDNIIQVDWHSFYMKLNQYITDRIQGLGLSEDKQIGQFFIQFSKKNMNDKIIKEKIQDKLLQYLWDDIEGSTYNRDNAVYTLFSPKITSYSELYRRFSDDKSIFSQSFFEYYKS</sequence>
<evidence type="ECO:0000313" key="3">
    <source>
        <dbReference type="Proteomes" id="UP000005942"/>
    </source>
</evidence>
<dbReference type="GO" id="GO:0005524">
    <property type="term" value="F:ATP binding"/>
    <property type="evidence" value="ECO:0007669"/>
    <property type="project" value="InterPro"/>
</dbReference>